<gene>
    <name evidence="2" type="ORF">OBRU01_12884</name>
</gene>
<feature type="region of interest" description="Disordered" evidence="1">
    <location>
        <begin position="1"/>
        <end position="34"/>
    </location>
</feature>
<keyword evidence="2" id="KW-0648">Protein biosynthesis</keyword>
<dbReference type="Proteomes" id="UP000037510">
    <property type="component" value="Unassembled WGS sequence"/>
</dbReference>
<feature type="compositionally biased region" description="Basic and acidic residues" evidence="1">
    <location>
        <begin position="102"/>
        <end position="113"/>
    </location>
</feature>
<dbReference type="EMBL" id="JTDY01002148">
    <property type="protein sequence ID" value="KOB72001.1"/>
    <property type="molecule type" value="Genomic_DNA"/>
</dbReference>
<sequence>MAGRSGYDDVNSRDFGGGGGRRTAGGRPLPSEPPYKAYVGNLPGGIIQGDINRIFPFEDLSDLVKAIEMNGSLNVDGQFIKIDVAEEKRNDSQASSIFGGARPREEKLKELKE</sequence>
<keyword evidence="3" id="KW-1185">Reference proteome</keyword>
<protein>
    <submittedName>
        <fullName evidence="2">Eukaryotic translation initiation factor 4H</fullName>
    </submittedName>
</protein>
<name>A0A0L7L9S3_OPEBR</name>
<accession>A0A0L7L9S3</accession>
<dbReference type="GO" id="GO:0003743">
    <property type="term" value="F:translation initiation factor activity"/>
    <property type="evidence" value="ECO:0007669"/>
    <property type="project" value="UniProtKB-KW"/>
</dbReference>
<organism evidence="2 3">
    <name type="scientific">Operophtera brumata</name>
    <name type="common">Winter moth</name>
    <name type="synonym">Phalaena brumata</name>
    <dbReference type="NCBI Taxonomy" id="104452"/>
    <lineage>
        <taxon>Eukaryota</taxon>
        <taxon>Metazoa</taxon>
        <taxon>Ecdysozoa</taxon>
        <taxon>Arthropoda</taxon>
        <taxon>Hexapoda</taxon>
        <taxon>Insecta</taxon>
        <taxon>Pterygota</taxon>
        <taxon>Neoptera</taxon>
        <taxon>Endopterygota</taxon>
        <taxon>Lepidoptera</taxon>
        <taxon>Glossata</taxon>
        <taxon>Ditrysia</taxon>
        <taxon>Geometroidea</taxon>
        <taxon>Geometridae</taxon>
        <taxon>Larentiinae</taxon>
        <taxon>Operophtera</taxon>
    </lineage>
</organism>
<proteinExistence type="predicted"/>
<feature type="region of interest" description="Disordered" evidence="1">
    <location>
        <begin position="88"/>
        <end position="113"/>
    </location>
</feature>
<evidence type="ECO:0000313" key="2">
    <source>
        <dbReference type="EMBL" id="KOB72001.1"/>
    </source>
</evidence>
<evidence type="ECO:0000256" key="1">
    <source>
        <dbReference type="SAM" id="MobiDB-lite"/>
    </source>
</evidence>
<reference evidence="2 3" key="1">
    <citation type="journal article" date="2015" name="Genome Biol. Evol.">
        <title>The genome of winter moth (Operophtera brumata) provides a genomic perspective on sexual dimorphism and phenology.</title>
        <authorList>
            <person name="Derks M.F."/>
            <person name="Smit S."/>
            <person name="Salis L."/>
            <person name="Schijlen E."/>
            <person name="Bossers A."/>
            <person name="Mateman C."/>
            <person name="Pijl A.S."/>
            <person name="de Ridder D."/>
            <person name="Groenen M.A."/>
            <person name="Visser M.E."/>
            <person name="Megens H.J."/>
        </authorList>
    </citation>
    <scope>NUCLEOTIDE SEQUENCE [LARGE SCALE GENOMIC DNA]</scope>
    <source>
        <strain evidence="2">WM2013NL</strain>
        <tissue evidence="2">Head and thorax</tissue>
    </source>
</reference>
<keyword evidence="2" id="KW-0396">Initiation factor</keyword>
<evidence type="ECO:0000313" key="3">
    <source>
        <dbReference type="Proteomes" id="UP000037510"/>
    </source>
</evidence>
<feature type="compositionally biased region" description="Basic and acidic residues" evidence="1">
    <location>
        <begin position="1"/>
        <end position="12"/>
    </location>
</feature>
<dbReference type="AlphaFoldDB" id="A0A0L7L9S3"/>
<dbReference type="InterPro" id="IPR035979">
    <property type="entry name" value="RBD_domain_sf"/>
</dbReference>
<dbReference type="SUPFAM" id="SSF54928">
    <property type="entry name" value="RNA-binding domain, RBD"/>
    <property type="match status" value="1"/>
</dbReference>
<dbReference type="GO" id="GO:0003676">
    <property type="term" value="F:nucleic acid binding"/>
    <property type="evidence" value="ECO:0007669"/>
    <property type="project" value="InterPro"/>
</dbReference>
<comment type="caution">
    <text evidence="2">The sequence shown here is derived from an EMBL/GenBank/DDBJ whole genome shotgun (WGS) entry which is preliminary data.</text>
</comment>
<dbReference type="STRING" id="104452.A0A0L7L9S3"/>